<keyword evidence="1" id="KW-0378">Hydrolase</keyword>
<dbReference type="PROSITE" id="PS00659">
    <property type="entry name" value="GLYCOSYL_HYDROL_F5"/>
    <property type="match status" value="1"/>
</dbReference>
<dbReference type="Pfam" id="PF00150">
    <property type="entry name" value="Cellulase"/>
    <property type="match status" value="1"/>
</dbReference>
<evidence type="ECO:0000259" key="3">
    <source>
        <dbReference type="Pfam" id="PF00150"/>
    </source>
</evidence>
<dbReference type="GO" id="GO:0004553">
    <property type="term" value="F:hydrolase activity, hydrolyzing O-glycosyl compounds"/>
    <property type="evidence" value="ECO:0007669"/>
    <property type="project" value="InterPro"/>
</dbReference>
<protein>
    <submittedName>
        <fullName evidence="4">Unannotated protein</fullName>
    </submittedName>
</protein>
<proteinExistence type="predicted"/>
<sequence>MWQAETFDISTIERELTWAADIGMNTVRIYLHDLLFAEEPRDFLGRIEKVFSVAASKDIGVVPVLFDGVWNPKPQLGKQPEPKPFLHNSMWVQSPGSDMFYDRSRWSELRNYVFEVLSYFKDDERVIAWDLFNEPDQVDVVTLKLGSRDEKIATATELVSTVFGWAREVGVTQPLTVGVWEYEKDGQVAMNSLNQLIVDQSDIISFHCYEPREKLMAVINALATHGRPLLCTEWLARSAGSTVDLLSVFKDAGVGAINWGLVDGRTQTRFPWRSWTEQVDVDEPWFHELLHADGTAYDVQEIETFRRLTSS</sequence>
<dbReference type="Gene3D" id="3.20.20.80">
    <property type="entry name" value="Glycosidases"/>
    <property type="match status" value="1"/>
</dbReference>
<dbReference type="AlphaFoldDB" id="A0A6J7SB14"/>
<evidence type="ECO:0000256" key="2">
    <source>
        <dbReference type="ARBA" id="ARBA00023295"/>
    </source>
</evidence>
<evidence type="ECO:0000313" key="4">
    <source>
        <dbReference type="EMBL" id="CAB5038383.1"/>
    </source>
</evidence>
<dbReference type="GO" id="GO:0000272">
    <property type="term" value="P:polysaccharide catabolic process"/>
    <property type="evidence" value="ECO:0007669"/>
    <property type="project" value="InterPro"/>
</dbReference>
<accession>A0A6J7SB14</accession>
<name>A0A6J7SB14_9ZZZZ</name>
<evidence type="ECO:0000256" key="1">
    <source>
        <dbReference type="ARBA" id="ARBA00022801"/>
    </source>
</evidence>
<keyword evidence="2" id="KW-0326">Glycosidase</keyword>
<dbReference type="EMBL" id="CAFBPS010000249">
    <property type="protein sequence ID" value="CAB5038383.1"/>
    <property type="molecule type" value="Genomic_DNA"/>
</dbReference>
<reference evidence="4" key="1">
    <citation type="submission" date="2020-05" db="EMBL/GenBank/DDBJ databases">
        <authorList>
            <person name="Chiriac C."/>
            <person name="Salcher M."/>
            <person name="Ghai R."/>
            <person name="Kavagutti S V."/>
        </authorList>
    </citation>
    <scope>NUCLEOTIDE SEQUENCE</scope>
</reference>
<organism evidence="4">
    <name type="scientific">freshwater metagenome</name>
    <dbReference type="NCBI Taxonomy" id="449393"/>
    <lineage>
        <taxon>unclassified sequences</taxon>
        <taxon>metagenomes</taxon>
        <taxon>ecological metagenomes</taxon>
    </lineage>
</organism>
<dbReference type="InterPro" id="IPR018087">
    <property type="entry name" value="Glyco_hydro_5_CS"/>
</dbReference>
<feature type="domain" description="Glycoside hydrolase family 5" evidence="3">
    <location>
        <begin position="19"/>
        <end position="260"/>
    </location>
</feature>
<dbReference type="InterPro" id="IPR001547">
    <property type="entry name" value="Glyco_hydro_5"/>
</dbReference>
<gene>
    <name evidence="4" type="ORF">UFOPK4134_01900</name>
</gene>
<dbReference type="InterPro" id="IPR017853">
    <property type="entry name" value="GH"/>
</dbReference>
<dbReference type="SUPFAM" id="SSF51445">
    <property type="entry name" value="(Trans)glycosidases"/>
    <property type="match status" value="1"/>
</dbReference>